<dbReference type="GO" id="GO:0046872">
    <property type="term" value="F:metal ion binding"/>
    <property type="evidence" value="ECO:0007669"/>
    <property type="project" value="UniProtKB-KW"/>
</dbReference>
<dbReference type="PANTHER" id="PTHR13778:SF47">
    <property type="entry name" value="LIPOPOLYSACCHARIDE 1,3-GALACTOSYLTRANSFERASE"/>
    <property type="match status" value="1"/>
</dbReference>
<dbReference type="AlphaFoldDB" id="A0A380K5Z0"/>
<dbReference type="Pfam" id="PF01501">
    <property type="entry name" value="Glyco_transf_8"/>
    <property type="match status" value="1"/>
</dbReference>
<evidence type="ECO:0000313" key="4">
    <source>
        <dbReference type="EMBL" id="SUN60062.1"/>
    </source>
</evidence>
<evidence type="ECO:0000256" key="3">
    <source>
        <dbReference type="ARBA" id="ARBA00022723"/>
    </source>
</evidence>
<protein>
    <submittedName>
        <fullName evidence="4">Glycosyl transferase family protein</fullName>
    </submittedName>
</protein>
<keyword evidence="1" id="KW-0328">Glycosyltransferase</keyword>
<gene>
    <name evidence="4" type="primary">gspA_1</name>
    <name evidence="4" type="ORF">NCTC12224_00698</name>
</gene>
<dbReference type="GO" id="GO:0016757">
    <property type="term" value="F:glycosyltransferase activity"/>
    <property type="evidence" value="ECO:0007669"/>
    <property type="project" value="UniProtKB-KW"/>
</dbReference>
<dbReference type="PANTHER" id="PTHR13778">
    <property type="entry name" value="GLYCOSYLTRANSFERASE 8 DOMAIN-CONTAINING PROTEIN"/>
    <property type="match status" value="1"/>
</dbReference>
<dbReference type="SUPFAM" id="SSF53448">
    <property type="entry name" value="Nucleotide-diphospho-sugar transferases"/>
    <property type="match status" value="1"/>
</dbReference>
<sequence length="406" mass="47824">MKTAGKDQETLNSIVLCGDNSYSDKMLVTIKSIMAHNRNVAIYVINTDIPQEWFISIRKRLQLLHSDIIDVKIEKPDWEHFKTAFHINQTAFYRYLIPQYVPADKALYLDSDLIVTNDISHLFKLDIDDYYIAAVENRTFKKGFNAGVMLINLKKWRAENITEELIQLTYKKHDEVATADQSIMNMRFGANWYRLNPTYNFQIGADKNLIFYKHYDQIAPLHKLPVVLHYLMDYKPWNHYNKGRLRDIWWQYYDMDWSQIIAYNSDHLNQERRLDVLIVTATDQLAHIEELLSALPYVNFHIFTWVVMSDKMLNLQRYENCKLYPASMQIIMEELFDSCDIFLGINLPNEVDQTLSQIKAMGKPIFAFSSTAKDKLGYSQIFDSVEEMASTIDSFKTIDYYIYDPH</sequence>
<proteinExistence type="predicted"/>
<evidence type="ECO:0000256" key="2">
    <source>
        <dbReference type="ARBA" id="ARBA00022679"/>
    </source>
</evidence>
<dbReference type="EMBL" id="UHFN01000007">
    <property type="protein sequence ID" value="SUN60062.1"/>
    <property type="molecule type" value="Genomic_DNA"/>
</dbReference>
<dbReference type="Gene3D" id="3.90.550.10">
    <property type="entry name" value="Spore Coat Polysaccharide Biosynthesis Protein SpsA, Chain A"/>
    <property type="match status" value="1"/>
</dbReference>
<dbReference type="Proteomes" id="UP000254924">
    <property type="component" value="Unassembled WGS sequence"/>
</dbReference>
<reference evidence="4 5" key="1">
    <citation type="submission" date="2018-06" db="EMBL/GenBank/DDBJ databases">
        <authorList>
            <consortium name="Pathogen Informatics"/>
            <person name="Doyle S."/>
        </authorList>
    </citation>
    <scope>NUCLEOTIDE SEQUENCE [LARGE SCALE GENOMIC DNA]</scope>
    <source>
        <strain evidence="4 5">NCTC12224</strain>
    </source>
</reference>
<accession>A0A380K5Z0</accession>
<keyword evidence="2 4" id="KW-0808">Transferase</keyword>
<dbReference type="CDD" id="cd04194">
    <property type="entry name" value="GT8_A4GalT_like"/>
    <property type="match status" value="1"/>
</dbReference>
<keyword evidence="5" id="KW-1185">Reference proteome</keyword>
<evidence type="ECO:0000256" key="1">
    <source>
        <dbReference type="ARBA" id="ARBA00022676"/>
    </source>
</evidence>
<organism evidence="4 5">
    <name type="scientific">Streptococcus hyointestinalis</name>
    <dbReference type="NCBI Taxonomy" id="1337"/>
    <lineage>
        <taxon>Bacteria</taxon>
        <taxon>Bacillati</taxon>
        <taxon>Bacillota</taxon>
        <taxon>Bacilli</taxon>
        <taxon>Lactobacillales</taxon>
        <taxon>Streptococcaceae</taxon>
        <taxon>Streptococcus</taxon>
    </lineage>
</organism>
<dbReference type="InterPro" id="IPR029044">
    <property type="entry name" value="Nucleotide-diphossugar_trans"/>
</dbReference>
<name>A0A380K5Z0_9STRE</name>
<evidence type="ECO:0000313" key="5">
    <source>
        <dbReference type="Proteomes" id="UP000254924"/>
    </source>
</evidence>
<keyword evidence="3" id="KW-0479">Metal-binding</keyword>
<dbReference type="InterPro" id="IPR050748">
    <property type="entry name" value="Glycosyltrans_8_dom-fam"/>
</dbReference>
<dbReference type="InterPro" id="IPR002495">
    <property type="entry name" value="Glyco_trans_8"/>
</dbReference>